<sequence>MTPGKPETPTLSNHPYDALPSTPQQPQYHVVLPSHSSGHRRPYRLCRFYLFSAIIVLLLAAAGYLFWPSDPQLKVVNLSLDHLKVNAAPISLDVELGVRIKVRNPDVYSLDYQSLNVSVEYRGEQLGFVTSDDGRVKAFGTSYINATLVLNGSEVISETVSLIQDLVKGSIPFTTTSEISGSLGILFFNLPITAKISCEVVMSPQNQTIERQDCYPAGKKERGVVSHCSRLLTVTTAPIAPVVLPTALVAARTLCRRSPTVLTLRLRDFNFAPGIGFRLLFSQSDNVIPNEVDYNITTPDVENLVKPILSNFVESPKELNQFHLEGAIVFRLTHCISPDGFSTNSGKNPHAPSAITSYQHRSRITIDSFSIMETTVSRRFSGALSRCWSPRATDYDELMMVSVLTSKARIIWRILLRKVKKARKKMHRFADSTRFGYEACEYAQNFDHGLMSHDLDDLSRSFSARFAVPNSAILHRKRLID</sequence>
<dbReference type="InterPro" id="IPR004864">
    <property type="entry name" value="LEA_2"/>
</dbReference>
<dbReference type="AlphaFoldDB" id="A0A5N6PN71"/>
<name>A0A5N6PN71_9ASTR</name>
<dbReference type="InterPro" id="IPR013990">
    <property type="entry name" value="WHy-dom"/>
</dbReference>
<evidence type="ECO:0000256" key="1">
    <source>
        <dbReference type="ARBA" id="ARBA00004167"/>
    </source>
</evidence>
<dbReference type="EMBL" id="SZYD01000003">
    <property type="protein sequence ID" value="KAD6794675.1"/>
    <property type="molecule type" value="Genomic_DNA"/>
</dbReference>
<evidence type="ECO:0000256" key="3">
    <source>
        <dbReference type="ARBA" id="ARBA00022989"/>
    </source>
</evidence>
<evidence type="ECO:0000313" key="8">
    <source>
        <dbReference type="Proteomes" id="UP000326396"/>
    </source>
</evidence>
<dbReference type="GO" id="GO:0009269">
    <property type="term" value="P:response to desiccation"/>
    <property type="evidence" value="ECO:0007669"/>
    <property type="project" value="InterPro"/>
</dbReference>
<dbReference type="SMART" id="SM00769">
    <property type="entry name" value="WHy"/>
    <property type="match status" value="1"/>
</dbReference>
<organism evidence="7 8">
    <name type="scientific">Mikania micrantha</name>
    <name type="common">bitter vine</name>
    <dbReference type="NCBI Taxonomy" id="192012"/>
    <lineage>
        <taxon>Eukaryota</taxon>
        <taxon>Viridiplantae</taxon>
        <taxon>Streptophyta</taxon>
        <taxon>Embryophyta</taxon>
        <taxon>Tracheophyta</taxon>
        <taxon>Spermatophyta</taxon>
        <taxon>Magnoliopsida</taxon>
        <taxon>eudicotyledons</taxon>
        <taxon>Gunneridae</taxon>
        <taxon>Pentapetalae</taxon>
        <taxon>asterids</taxon>
        <taxon>campanulids</taxon>
        <taxon>Asterales</taxon>
        <taxon>Asteraceae</taxon>
        <taxon>Asteroideae</taxon>
        <taxon>Heliantheae alliance</taxon>
        <taxon>Eupatorieae</taxon>
        <taxon>Mikania</taxon>
    </lineage>
</organism>
<dbReference type="InterPro" id="IPR044839">
    <property type="entry name" value="NDR1-like"/>
</dbReference>
<keyword evidence="8" id="KW-1185">Reference proteome</keyword>
<evidence type="ECO:0000259" key="6">
    <source>
        <dbReference type="SMART" id="SM00769"/>
    </source>
</evidence>
<gene>
    <name evidence="7" type="ORF">E3N88_05571</name>
</gene>
<keyword evidence="3 5" id="KW-1133">Transmembrane helix</keyword>
<dbReference type="Gene3D" id="2.60.40.1820">
    <property type="match status" value="1"/>
</dbReference>
<dbReference type="PANTHER" id="PTHR31234">
    <property type="entry name" value="LATE EMBRYOGENESIS ABUNDANT (LEA) HYDROXYPROLINE-RICH GLYCOPROTEIN FAMILY"/>
    <property type="match status" value="1"/>
</dbReference>
<evidence type="ECO:0000256" key="2">
    <source>
        <dbReference type="ARBA" id="ARBA00022692"/>
    </source>
</evidence>
<dbReference type="PANTHER" id="PTHR31234:SF4">
    <property type="entry name" value="EXPRESSED PROTEIN"/>
    <property type="match status" value="1"/>
</dbReference>
<evidence type="ECO:0000313" key="7">
    <source>
        <dbReference type="EMBL" id="KAD6794675.1"/>
    </source>
</evidence>
<accession>A0A5N6PN71</accession>
<dbReference type="SUPFAM" id="SSF117070">
    <property type="entry name" value="LEA14-like"/>
    <property type="match status" value="1"/>
</dbReference>
<keyword evidence="4 5" id="KW-0472">Membrane</keyword>
<reference evidence="7 8" key="1">
    <citation type="submission" date="2019-05" db="EMBL/GenBank/DDBJ databases">
        <title>Mikania micrantha, genome provides insights into the molecular mechanism of rapid growth.</title>
        <authorList>
            <person name="Liu B."/>
        </authorList>
    </citation>
    <scope>NUCLEOTIDE SEQUENCE [LARGE SCALE GENOMIC DNA]</scope>
    <source>
        <strain evidence="7">NLD-2019</strain>
        <tissue evidence="7">Leaf</tissue>
    </source>
</reference>
<protein>
    <recommendedName>
        <fullName evidence="6">Water stress and hypersensitive response domain-containing protein</fullName>
    </recommendedName>
</protein>
<dbReference type="Proteomes" id="UP000326396">
    <property type="component" value="Linkage Group LG11"/>
</dbReference>
<comment type="subcellular location">
    <subcellularLocation>
        <location evidence="1">Membrane</location>
        <topology evidence="1">Single-pass membrane protein</topology>
    </subcellularLocation>
</comment>
<evidence type="ECO:0000256" key="4">
    <source>
        <dbReference type="ARBA" id="ARBA00023136"/>
    </source>
</evidence>
<proteinExistence type="predicted"/>
<feature type="domain" description="Water stress and hypersensitive response" evidence="6">
    <location>
        <begin position="83"/>
        <end position="197"/>
    </location>
</feature>
<dbReference type="Pfam" id="PF03168">
    <property type="entry name" value="LEA_2"/>
    <property type="match status" value="1"/>
</dbReference>
<keyword evidence="2 5" id="KW-0812">Transmembrane</keyword>
<dbReference type="GO" id="GO:0016020">
    <property type="term" value="C:membrane"/>
    <property type="evidence" value="ECO:0007669"/>
    <property type="project" value="UniProtKB-SubCell"/>
</dbReference>
<dbReference type="GO" id="GO:0098542">
    <property type="term" value="P:defense response to other organism"/>
    <property type="evidence" value="ECO:0007669"/>
    <property type="project" value="InterPro"/>
</dbReference>
<dbReference type="OrthoDB" id="1917236at2759"/>
<comment type="caution">
    <text evidence="7">The sequence shown here is derived from an EMBL/GenBank/DDBJ whole genome shotgun (WGS) entry which is preliminary data.</text>
</comment>
<feature type="transmembrane region" description="Helical" evidence="5">
    <location>
        <begin position="48"/>
        <end position="67"/>
    </location>
</feature>
<evidence type="ECO:0000256" key="5">
    <source>
        <dbReference type="SAM" id="Phobius"/>
    </source>
</evidence>